<evidence type="ECO:0000313" key="2">
    <source>
        <dbReference type="Proteomes" id="UP001500804"/>
    </source>
</evidence>
<evidence type="ECO:0000313" key="1">
    <source>
        <dbReference type="EMBL" id="GAA5113683.1"/>
    </source>
</evidence>
<organism evidence="1 2">
    <name type="scientific">Pseudonocardia adelaidensis</name>
    <dbReference type="NCBI Taxonomy" id="648754"/>
    <lineage>
        <taxon>Bacteria</taxon>
        <taxon>Bacillati</taxon>
        <taxon>Actinomycetota</taxon>
        <taxon>Actinomycetes</taxon>
        <taxon>Pseudonocardiales</taxon>
        <taxon>Pseudonocardiaceae</taxon>
        <taxon>Pseudonocardia</taxon>
    </lineage>
</organism>
<name>A0ABP9NF88_9PSEU</name>
<protein>
    <submittedName>
        <fullName evidence="1">Uncharacterized protein</fullName>
    </submittedName>
</protein>
<accession>A0ABP9NF88</accession>
<reference evidence="2" key="1">
    <citation type="journal article" date="2019" name="Int. J. Syst. Evol. Microbiol.">
        <title>The Global Catalogue of Microorganisms (GCM) 10K type strain sequencing project: providing services to taxonomists for standard genome sequencing and annotation.</title>
        <authorList>
            <consortium name="The Broad Institute Genomics Platform"/>
            <consortium name="The Broad Institute Genome Sequencing Center for Infectious Disease"/>
            <person name="Wu L."/>
            <person name="Ma J."/>
        </authorList>
    </citation>
    <scope>NUCLEOTIDE SEQUENCE [LARGE SCALE GENOMIC DNA]</scope>
    <source>
        <strain evidence="2">JCM 18302</strain>
    </source>
</reference>
<dbReference type="RefSeq" id="WP_345603535.1">
    <property type="nucleotide sequence ID" value="NZ_BAABJO010000003.1"/>
</dbReference>
<proteinExistence type="predicted"/>
<comment type="caution">
    <text evidence="1">The sequence shown here is derived from an EMBL/GenBank/DDBJ whole genome shotgun (WGS) entry which is preliminary data.</text>
</comment>
<dbReference type="Proteomes" id="UP001500804">
    <property type="component" value="Unassembled WGS sequence"/>
</dbReference>
<keyword evidence="2" id="KW-1185">Reference proteome</keyword>
<sequence>MEQHVDFPWYPLPEDATVQLVAIERRAVRRYPTGPPTKPAHVVWGVLIRRDPTGYERFDLPVEVIRALARDGGARIRPMIEIVASRLNDAVARAITPSGRRGDDARSAVR</sequence>
<dbReference type="EMBL" id="BAABJO010000003">
    <property type="protein sequence ID" value="GAA5113683.1"/>
    <property type="molecule type" value="Genomic_DNA"/>
</dbReference>
<gene>
    <name evidence="1" type="ORF">GCM10023320_09670</name>
</gene>